<dbReference type="Gene3D" id="1.10.10.60">
    <property type="entry name" value="Homeodomain-like"/>
    <property type="match status" value="1"/>
</dbReference>
<dbReference type="SUPFAM" id="SSF46689">
    <property type="entry name" value="Homeodomain-like"/>
    <property type="match status" value="1"/>
</dbReference>
<dbReference type="PRINTS" id="PR01590">
    <property type="entry name" value="HTHFIS"/>
</dbReference>
<gene>
    <name evidence="3" type="ORF">FOZ76_00370</name>
</gene>
<dbReference type="InterPro" id="IPR002197">
    <property type="entry name" value="HTH_Fis"/>
</dbReference>
<evidence type="ECO:0000313" key="3">
    <source>
        <dbReference type="EMBL" id="TSH99223.1"/>
    </source>
</evidence>
<proteinExistence type="predicted"/>
<accession>A0A556B237</accession>
<sequence length="391" mass="40746">MRSVPSRYSLAPAPRPVPTMTRPAPTPVTPFPHAELRLDVARRRYFEHGELPARDTVPPLILASWQRCLAAGADPLRVPETPTASRRRARAVRQANTALLNAAQPDLDRLQQMLGATPVAAVLTDAAGVVAHATTPTRTEVRLLPRLIGVGVDLSETQVGTGTPGLLSTTGLACAVRGAEHFYQSARLMHCAAAPVRDASGRLAGGLSLFSEHGPFAFDAAAIVAAYAASIESRLLRAHPGDVLLVQVAAGPSMLDTPHEGLLGVAGDGRVAWRNGAAAALCGEHATPGLPSPLELRTLLSLVGSAAPRLLNLPNGLGVWVCASFPEHAGAPLPAAAPAMPPPADDGTLEAADARLIDAALADHGGNVSRAARALGISRGRVYRHLRRRHG</sequence>
<keyword evidence="4" id="KW-1185">Reference proteome</keyword>
<dbReference type="GO" id="GO:0043565">
    <property type="term" value="F:sequence-specific DNA binding"/>
    <property type="evidence" value="ECO:0007669"/>
    <property type="project" value="InterPro"/>
</dbReference>
<dbReference type="EMBL" id="VLTJ01000001">
    <property type="protein sequence ID" value="TSH99223.1"/>
    <property type="molecule type" value="Genomic_DNA"/>
</dbReference>
<dbReference type="AlphaFoldDB" id="A0A556B237"/>
<feature type="region of interest" description="Disordered" evidence="1">
    <location>
        <begin position="1"/>
        <end position="31"/>
    </location>
</feature>
<dbReference type="InterPro" id="IPR029016">
    <property type="entry name" value="GAF-like_dom_sf"/>
</dbReference>
<name>A0A556B237_9BURK</name>
<dbReference type="OrthoDB" id="9761705at2"/>
<dbReference type="Pfam" id="PF02954">
    <property type="entry name" value="HTH_8"/>
    <property type="match status" value="1"/>
</dbReference>
<comment type="caution">
    <text evidence="3">The sequence shown here is derived from an EMBL/GenBank/DDBJ whole genome shotgun (WGS) entry which is preliminary data.</text>
</comment>
<reference evidence="3 4" key="1">
    <citation type="submission" date="2019-07" db="EMBL/GenBank/DDBJ databases">
        <title>Qingshengfaniella alkalisoli gen. nov., sp. nov., isolated from saline soil.</title>
        <authorList>
            <person name="Xu L."/>
            <person name="Huang X.-X."/>
            <person name="Sun J.-Q."/>
        </authorList>
    </citation>
    <scope>NUCLEOTIDE SEQUENCE [LARGE SCALE GENOMIC DNA]</scope>
    <source>
        <strain evidence="3 4">DSM 27279</strain>
    </source>
</reference>
<dbReference type="Gene3D" id="3.30.450.40">
    <property type="match status" value="1"/>
</dbReference>
<evidence type="ECO:0000313" key="4">
    <source>
        <dbReference type="Proteomes" id="UP000318405"/>
    </source>
</evidence>
<feature type="domain" description="DNA binding HTH" evidence="2">
    <location>
        <begin position="348"/>
        <end position="388"/>
    </location>
</feature>
<dbReference type="Proteomes" id="UP000318405">
    <property type="component" value="Unassembled WGS sequence"/>
</dbReference>
<protein>
    <submittedName>
        <fullName evidence="3">Fis family transcriptional regulator</fullName>
    </submittedName>
</protein>
<evidence type="ECO:0000256" key="1">
    <source>
        <dbReference type="SAM" id="MobiDB-lite"/>
    </source>
</evidence>
<dbReference type="InterPro" id="IPR009057">
    <property type="entry name" value="Homeodomain-like_sf"/>
</dbReference>
<organism evidence="3 4">
    <name type="scientific">Verticiella sediminum</name>
    <dbReference type="NCBI Taxonomy" id="1247510"/>
    <lineage>
        <taxon>Bacteria</taxon>
        <taxon>Pseudomonadati</taxon>
        <taxon>Pseudomonadota</taxon>
        <taxon>Betaproteobacteria</taxon>
        <taxon>Burkholderiales</taxon>
        <taxon>Alcaligenaceae</taxon>
        <taxon>Verticiella</taxon>
    </lineage>
</organism>
<evidence type="ECO:0000259" key="2">
    <source>
        <dbReference type="Pfam" id="PF02954"/>
    </source>
</evidence>